<accession>A0A914C402</accession>
<evidence type="ECO:0000256" key="1">
    <source>
        <dbReference type="SAM" id="MobiDB-lite"/>
    </source>
</evidence>
<feature type="region of interest" description="Disordered" evidence="1">
    <location>
        <begin position="108"/>
        <end position="134"/>
    </location>
</feature>
<evidence type="ECO:0000313" key="3">
    <source>
        <dbReference type="Proteomes" id="UP000887540"/>
    </source>
</evidence>
<keyword evidence="2" id="KW-0472">Membrane</keyword>
<protein>
    <submittedName>
        <fullName evidence="4">Uncharacterized protein</fullName>
    </submittedName>
</protein>
<organism evidence="3 4">
    <name type="scientific">Acrobeloides nanus</name>
    <dbReference type="NCBI Taxonomy" id="290746"/>
    <lineage>
        <taxon>Eukaryota</taxon>
        <taxon>Metazoa</taxon>
        <taxon>Ecdysozoa</taxon>
        <taxon>Nematoda</taxon>
        <taxon>Chromadorea</taxon>
        <taxon>Rhabditida</taxon>
        <taxon>Tylenchina</taxon>
        <taxon>Cephalobomorpha</taxon>
        <taxon>Cephaloboidea</taxon>
        <taxon>Cephalobidae</taxon>
        <taxon>Acrobeloides</taxon>
    </lineage>
</organism>
<dbReference type="Proteomes" id="UP000887540">
    <property type="component" value="Unplaced"/>
</dbReference>
<dbReference type="AlphaFoldDB" id="A0A914C402"/>
<keyword evidence="2" id="KW-0812">Transmembrane</keyword>
<keyword evidence="2" id="KW-1133">Transmembrane helix</keyword>
<sequence>MSAEKKKEGRLLIQAVFSGIPCIVIMTFHHLIRLPLVELLGAEWCLLNGPFVYLWFNSEIRSDFLELIRLKKATRKTYLNTFIQMRRQNTINDTYGMSGIGSEKGIWMGSGASEHAPPLPISDQKTSEGMNRDP</sequence>
<name>A0A914C402_9BILA</name>
<evidence type="ECO:0000313" key="4">
    <source>
        <dbReference type="WBParaSite" id="ACRNAN_Path_224.g834.t1"/>
    </source>
</evidence>
<proteinExistence type="predicted"/>
<feature type="transmembrane region" description="Helical" evidence="2">
    <location>
        <begin position="12"/>
        <end position="32"/>
    </location>
</feature>
<feature type="compositionally biased region" description="Polar residues" evidence="1">
    <location>
        <begin position="123"/>
        <end position="134"/>
    </location>
</feature>
<keyword evidence="3" id="KW-1185">Reference proteome</keyword>
<reference evidence="4" key="1">
    <citation type="submission" date="2022-11" db="UniProtKB">
        <authorList>
            <consortium name="WormBaseParasite"/>
        </authorList>
    </citation>
    <scope>IDENTIFICATION</scope>
</reference>
<dbReference type="WBParaSite" id="ACRNAN_Path_224.g834.t1">
    <property type="protein sequence ID" value="ACRNAN_Path_224.g834.t1"/>
    <property type="gene ID" value="ACRNAN_Path_224.g834"/>
</dbReference>
<evidence type="ECO:0000256" key="2">
    <source>
        <dbReference type="SAM" id="Phobius"/>
    </source>
</evidence>